<evidence type="ECO:0000313" key="1">
    <source>
        <dbReference type="EMBL" id="TDL18294.1"/>
    </source>
</evidence>
<dbReference type="VEuPathDB" id="FungiDB:BD410DRAFT_842915"/>
<dbReference type="EMBL" id="ML170209">
    <property type="protein sequence ID" value="TDL18294.1"/>
    <property type="molecule type" value="Genomic_DNA"/>
</dbReference>
<protein>
    <submittedName>
        <fullName evidence="1">Uncharacterized protein</fullName>
    </submittedName>
</protein>
<dbReference type="Proteomes" id="UP000294933">
    <property type="component" value="Unassembled WGS sequence"/>
</dbReference>
<dbReference type="AlphaFoldDB" id="A0A4Y7PSE0"/>
<organism evidence="1 2">
    <name type="scientific">Rickenella mellea</name>
    <dbReference type="NCBI Taxonomy" id="50990"/>
    <lineage>
        <taxon>Eukaryota</taxon>
        <taxon>Fungi</taxon>
        <taxon>Dikarya</taxon>
        <taxon>Basidiomycota</taxon>
        <taxon>Agaricomycotina</taxon>
        <taxon>Agaricomycetes</taxon>
        <taxon>Hymenochaetales</taxon>
        <taxon>Rickenellaceae</taxon>
        <taxon>Rickenella</taxon>
    </lineage>
</organism>
<accession>A0A4Y7PSE0</accession>
<reference evidence="1 2" key="1">
    <citation type="submission" date="2018-06" db="EMBL/GenBank/DDBJ databases">
        <title>A transcriptomic atlas of mushroom development highlights an independent origin of complex multicellularity.</title>
        <authorList>
            <consortium name="DOE Joint Genome Institute"/>
            <person name="Krizsan K."/>
            <person name="Almasi E."/>
            <person name="Merenyi Z."/>
            <person name="Sahu N."/>
            <person name="Viragh M."/>
            <person name="Koszo T."/>
            <person name="Mondo S."/>
            <person name="Kiss B."/>
            <person name="Balint B."/>
            <person name="Kues U."/>
            <person name="Barry K."/>
            <person name="Hegedus J.C."/>
            <person name="Henrissat B."/>
            <person name="Johnson J."/>
            <person name="Lipzen A."/>
            <person name="Ohm R."/>
            <person name="Nagy I."/>
            <person name="Pangilinan J."/>
            <person name="Yan J."/>
            <person name="Xiong Y."/>
            <person name="Grigoriev I.V."/>
            <person name="Hibbett D.S."/>
            <person name="Nagy L.G."/>
        </authorList>
    </citation>
    <scope>NUCLEOTIDE SEQUENCE [LARGE SCALE GENOMIC DNA]</scope>
    <source>
        <strain evidence="1 2">SZMC22713</strain>
    </source>
</reference>
<gene>
    <name evidence="1" type="ORF">BD410DRAFT_842915</name>
</gene>
<evidence type="ECO:0000313" key="2">
    <source>
        <dbReference type="Proteomes" id="UP000294933"/>
    </source>
</evidence>
<sequence length="179" mass="20192">MIAREVVVGDGKQEEGRHDVKWVPAAPPSLSFFGIGTHDMEALDEEGEIQDRFPHTKDGSLYATKCLSILYLLDLLHHDRRQIHHNSHSTEILLQLNNAHRTELLRDRSKLGDPLEYLAPMDNHVMEPRALCFCARVCRDAFGGQVLPHEDAAPKGRVDGDAEAVRDGGWRIRFRRGPA</sequence>
<name>A0A4Y7PSE0_9AGAM</name>
<proteinExistence type="predicted"/>
<keyword evidence="2" id="KW-1185">Reference proteome</keyword>